<evidence type="ECO:0000256" key="1">
    <source>
        <dbReference type="ARBA" id="ARBA00022763"/>
    </source>
</evidence>
<dbReference type="PANTHER" id="PTHR35369:SF2">
    <property type="entry name" value="BLR3025 PROTEIN"/>
    <property type="match status" value="1"/>
</dbReference>
<keyword evidence="1" id="KW-0227">DNA damage</keyword>
<evidence type="ECO:0000313" key="2">
    <source>
        <dbReference type="EMBL" id="TQL79107.1"/>
    </source>
</evidence>
<dbReference type="RefSeq" id="WP_142044157.1">
    <property type="nucleotide sequence ID" value="NZ_JBHTGS010000002.1"/>
</dbReference>
<protein>
    <submittedName>
        <fullName evidence="2">Protein ImuB</fullName>
    </submittedName>
</protein>
<dbReference type="AlphaFoldDB" id="A0A543B2P4"/>
<name>A0A543B2P4_9ACTN</name>
<evidence type="ECO:0000313" key="3">
    <source>
        <dbReference type="Proteomes" id="UP000317043"/>
    </source>
</evidence>
<comment type="caution">
    <text evidence="2">The sequence shown here is derived from an EMBL/GenBank/DDBJ whole genome shotgun (WGS) entry which is preliminary data.</text>
</comment>
<sequence>MRVLVVRCPDWNEDEPFEPVVAAVESHAAGVEILRPGLLALAARGPASYYGGEEPAAERLIDAIAEECEVDCGVGIADTLFAAYLAAHHGHVVPAGQTPDYLGGVDIGALGRPDLVSVLHRLGIHTLGEFAALPAASVVDRFGADARFAQRLAAGEDTRPPVPRTPPPDLTVSVDCDPPLERVDVAAFTARALAVQLHRLLGMHGLACSRLIVSATTGTGVQLSRVWRHEGALSADGVADRVRWQLDGWLTGRKSVLSGITALSLVPDGLLSQTQAQPGLWGNDGSSEARAVRALTRVQGMLGAEGVVTAVPDGGRGQGERVRLVPWGEPREAIRPVDRPWPGALPPPAPALLLNPPEPVSVCDDTGGLVEISGRYRASADPATVRFGNGTEVAITDWAGPWPVSERWWGSGQRRYARIQVVLADDRALLLIVENRQWFIEGGYD</sequence>
<dbReference type="InterPro" id="IPR043502">
    <property type="entry name" value="DNA/RNA_pol_sf"/>
</dbReference>
<dbReference type="SUPFAM" id="SSF56672">
    <property type="entry name" value="DNA/RNA polymerases"/>
    <property type="match status" value="1"/>
</dbReference>
<keyword evidence="3" id="KW-1185">Reference proteome</keyword>
<organism evidence="2 3">
    <name type="scientific">Stackebrandtia endophytica</name>
    <dbReference type="NCBI Taxonomy" id="1496996"/>
    <lineage>
        <taxon>Bacteria</taxon>
        <taxon>Bacillati</taxon>
        <taxon>Actinomycetota</taxon>
        <taxon>Actinomycetes</taxon>
        <taxon>Glycomycetales</taxon>
        <taxon>Glycomycetaceae</taxon>
        <taxon>Stackebrandtia</taxon>
    </lineage>
</organism>
<gene>
    <name evidence="2" type="ORF">FB566_4708</name>
</gene>
<proteinExistence type="predicted"/>
<accession>A0A543B2P4</accession>
<dbReference type="PANTHER" id="PTHR35369">
    <property type="entry name" value="BLR3025 PROTEIN-RELATED"/>
    <property type="match status" value="1"/>
</dbReference>
<reference evidence="2 3" key="1">
    <citation type="submission" date="2019-06" db="EMBL/GenBank/DDBJ databases">
        <title>Sequencing the genomes of 1000 actinobacteria strains.</title>
        <authorList>
            <person name="Klenk H.-P."/>
        </authorList>
    </citation>
    <scope>NUCLEOTIDE SEQUENCE [LARGE SCALE GENOMIC DNA]</scope>
    <source>
        <strain evidence="2 3">DSM 45928</strain>
    </source>
</reference>
<dbReference type="InParanoid" id="A0A543B2P4"/>
<dbReference type="EMBL" id="VFOW01000001">
    <property type="protein sequence ID" value="TQL79107.1"/>
    <property type="molecule type" value="Genomic_DNA"/>
</dbReference>
<dbReference type="GO" id="GO:0006281">
    <property type="term" value="P:DNA repair"/>
    <property type="evidence" value="ECO:0007669"/>
    <property type="project" value="TreeGrafter"/>
</dbReference>
<dbReference type="InterPro" id="IPR050356">
    <property type="entry name" value="SulA_CellDiv_inhibitor"/>
</dbReference>
<dbReference type="OrthoDB" id="5244088at2"/>
<dbReference type="Proteomes" id="UP000317043">
    <property type="component" value="Unassembled WGS sequence"/>
</dbReference>